<keyword evidence="2 6" id="KW-0238">DNA-binding</keyword>
<evidence type="ECO:0000256" key="3">
    <source>
        <dbReference type="ARBA" id="ARBA00023163"/>
    </source>
</evidence>
<evidence type="ECO:0000313" key="6">
    <source>
        <dbReference type="EMBL" id="TCS60285.1"/>
    </source>
</evidence>
<proteinExistence type="predicted"/>
<name>A0A4R3J4T0_9FIRM</name>
<evidence type="ECO:0000256" key="2">
    <source>
        <dbReference type="ARBA" id="ARBA00023125"/>
    </source>
</evidence>
<dbReference type="InterPro" id="IPR014710">
    <property type="entry name" value="RmlC-like_jellyroll"/>
</dbReference>
<dbReference type="InterPro" id="IPR009057">
    <property type="entry name" value="Homeodomain-like_sf"/>
</dbReference>
<dbReference type="GO" id="GO:0003700">
    <property type="term" value="F:DNA-binding transcription factor activity"/>
    <property type="evidence" value="ECO:0007669"/>
    <property type="project" value="InterPro"/>
</dbReference>
<reference evidence="5 8" key="1">
    <citation type="journal article" date="2018" name="Int. J. Syst. Evol. Microbiol.">
        <title>Draft Genome Sequence of Faecalimonas umbilicata JCM 30896T, an Acetate-Producing Bacterium Isolated from Human Feces.</title>
        <authorList>
            <person name="Sakamoto M."/>
            <person name="Ikeyama N."/>
            <person name="Yuki M."/>
            <person name="Ohkuma M."/>
        </authorList>
    </citation>
    <scope>NUCLEOTIDE SEQUENCE [LARGE SCALE GENOMIC DNA]</scope>
    <source>
        <strain evidence="5 8">EGH7</strain>
    </source>
</reference>
<accession>A0A4R3J4T0</accession>
<sequence>MSNQNYRLEEKNSKKIDVHLLYITEAKYEQDWHSLAHTHHFTELFFITHGTGKFTIENECFPVKENDLIIVNPNVSHTESGGTGTPLEYIVLGINGLQFTDKDEFTNYTIHNFFHYREELHFYLKMLLKEVRKKEENFESICQNLLELIIWNITRQTQTTLSVAPTKKITKECRFIEQYLDEHFKEDITLQTLSDLTYLNKYYLVHAFKNYKGVSPINYLIEKRISEAKHLLGTTNFPIAKIASVVGFSSQSYFSQVFRKETGLSPNKYRKSMDSQNEAGGSN</sequence>
<evidence type="ECO:0000313" key="7">
    <source>
        <dbReference type="Proteomes" id="UP000294613"/>
    </source>
</evidence>
<dbReference type="InterPro" id="IPR020449">
    <property type="entry name" value="Tscrpt_reg_AraC-type_HTH"/>
</dbReference>
<organism evidence="6 7">
    <name type="scientific">Faecalimonas umbilicata</name>
    <dbReference type="NCBI Taxonomy" id="1912855"/>
    <lineage>
        <taxon>Bacteria</taxon>
        <taxon>Bacillati</taxon>
        <taxon>Bacillota</taxon>
        <taxon>Clostridia</taxon>
        <taxon>Lachnospirales</taxon>
        <taxon>Lachnospiraceae</taxon>
        <taxon>Faecalimonas</taxon>
    </lineage>
</organism>
<keyword evidence="3" id="KW-0804">Transcription</keyword>
<keyword evidence="8" id="KW-1185">Reference proteome</keyword>
<keyword evidence="1" id="KW-0805">Transcription regulation</keyword>
<evidence type="ECO:0000313" key="5">
    <source>
        <dbReference type="EMBL" id="GBU03840.1"/>
    </source>
</evidence>
<dbReference type="PROSITE" id="PS01124">
    <property type="entry name" value="HTH_ARAC_FAMILY_2"/>
    <property type="match status" value="1"/>
</dbReference>
<dbReference type="InterPro" id="IPR037923">
    <property type="entry name" value="HTH-like"/>
</dbReference>
<dbReference type="SMART" id="SM00342">
    <property type="entry name" value="HTH_ARAC"/>
    <property type="match status" value="1"/>
</dbReference>
<evidence type="ECO:0000256" key="1">
    <source>
        <dbReference type="ARBA" id="ARBA00023015"/>
    </source>
</evidence>
<dbReference type="AlphaFoldDB" id="A0A4R3J4T0"/>
<reference evidence="6 7" key="2">
    <citation type="submission" date="2019-03" db="EMBL/GenBank/DDBJ databases">
        <title>Genomic Encyclopedia of Type Strains, Phase IV (KMG-IV): sequencing the most valuable type-strain genomes for metagenomic binning, comparative biology and taxonomic classification.</title>
        <authorList>
            <person name="Goeker M."/>
        </authorList>
    </citation>
    <scope>NUCLEOTIDE SEQUENCE [LARGE SCALE GENOMIC DNA]</scope>
    <source>
        <strain evidence="6 7">DSM 103426</strain>
    </source>
</reference>
<dbReference type="RefSeq" id="WP_008977125.1">
    <property type="nucleotide sequence ID" value="NZ_BHEO01000002.1"/>
</dbReference>
<protein>
    <submittedName>
        <fullName evidence="5">AraC family transcriptional regulator</fullName>
    </submittedName>
    <submittedName>
        <fullName evidence="6">AraC-like DNA-binding protein</fullName>
    </submittedName>
</protein>
<dbReference type="InterPro" id="IPR018060">
    <property type="entry name" value="HTH_AraC"/>
</dbReference>
<dbReference type="PANTHER" id="PTHR43280:SF28">
    <property type="entry name" value="HTH-TYPE TRANSCRIPTIONAL ACTIVATOR RHAS"/>
    <property type="match status" value="1"/>
</dbReference>
<dbReference type="GO" id="GO:0043565">
    <property type="term" value="F:sequence-specific DNA binding"/>
    <property type="evidence" value="ECO:0007669"/>
    <property type="project" value="InterPro"/>
</dbReference>
<comment type="caution">
    <text evidence="6">The sequence shown here is derived from an EMBL/GenBank/DDBJ whole genome shotgun (WGS) entry which is preliminary data.</text>
</comment>
<evidence type="ECO:0000313" key="8">
    <source>
        <dbReference type="Proteomes" id="UP000702954"/>
    </source>
</evidence>
<dbReference type="SUPFAM" id="SSF46689">
    <property type="entry name" value="Homeodomain-like"/>
    <property type="match status" value="2"/>
</dbReference>
<dbReference type="Pfam" id="PF02311">
    <property type="entry name" value="AraC_binding"/>
    <property type="match status" value="1"/>
</dbReference>
<dbReference type="PANTHER" id="PTHR43280">
    <property type="entry name" value="ARAC-FAMILY TRANSCRIPTIONAL REGULATOR"/>
    <property type="match status" value="1"/>
</dbReference>
<dbReference type="Proteomes" id="UP000294613">
    <property type="component" value="Unassembled WGS sequence"/>
</dbReference>
<dbReference type="PROSITE" id="PS00041">
    <property type="entry name" value="HTH_ARAC_FAMILY_1"/>
    <property type="match status" value="1"/>
</dbReference>
<dbReference type="SUPFAM" id="SSF51215">
    <property type="entry name" value="Regulatory protein AraC"/>
    <property type="match status" value="1"/>
</dbReference>
<dbReference type="PRINTS" id="PR00032">
    <property type="entry name" value="HTHARAC"/>
</dbReference>
<dbReference type="Gene3D" id="2.60.120.10">
    <property type="entry name" value="Jelly Rolls"/>
    <property type="match status" value="1"/>
</dbReference>
<feature type="domain" description="HTH araC/xylS-type" evidence="4">
    <location>
        <begin position="174"/>
        <end position="272"/>
    </location>
</feature>
<dbReference type="EMBL" id="BHEO01000002">
    <property type="protein sequence ID" value="GBU03840.1"/>
    <property type="molecule type" value="Genomic_DNA"/>
</dbReference>
<dbReference type="Pfam" id="PF12833">
    <property type="entry name" value="HTH_18"/>
    <property type="match status" value="1"/>
</dbReference>
<dbReference type="Proteomes" id="UP000702954">
    <property type="component" value="Unassembled WGS sequence"/>
</dbReference>
<dbReference type="EMBL" id="SLZV01000044">
    <property type="protein sequence ID" value="TCS60285.1"/>
    <property type="molecule type" value="Genomic_DNA"/>
</dbReference>
<evidence type="ECO:0000259" key="4">
    <source>
        <dbReference type="PROSITE" id="PS01124"/>
    </source>
</evidence>
<dbReference type="Gene3D" id="1.10.10.60">
    <property type="entry name" value="Homeodomain-like"/>
    <property type="match status" value="2"/>
</dbReference>
<gene>
    <name evidence="6" type="ORF">EDD74_1442</name>
    <name evidence="5" type="ORF">FAEUMB_03810</name>
</gene>
<dbReference type="InterPro" id="IPR003313">
    <property type="entry name" value="AraC-bd"/>
</dbReference>
<dbReference type="InterPro" id="IPR018062">
    <property type="entry name" value="HTH_AraC-typ_CS"/>
</dbReference>